<evidence type="ECO:0000256" key="1">
    <source>
        <dbReference type="SAM" id="MobiDB-lite"/>
    </source>
</evidence>
<dbReference type="Proteomes" id="UP001515480">
    <property type="component" value="Unassembled WGS sequence"/>
</dbReference>
<feature type="region of interest" description="Disordered" evidence="1">
    <location>
        <begin position="452"/>
        <end position="488"/>
    </location>
</feature>
<comment type="caution">
    <text evidence="2">The sequence shown here is derived from an EMBL/GenBank/DDBJ whole genome shotgun (WGS) entry which is preliminary data.</text>
</comment>
<dbReference type="InterPro" id="IPR016181">
    <property type="entry name" value="Acyl_CoA_acyltransferase"/>
</dbReference>
<keyword evidence="3" id="KW-1185">Reference proteome</keyword>
<evidence type="ECO:0000313" key="2">
    <source>
        <dbReference type="EMBL" id="KAL1519508.1"/>
    </source>
</evidence>
<dbReference type="EMBL" id="JBGBPQ010000009">
    <property type="protein sequence ID" value="KAL1519508.1"/>
    <property type="molecule type" value="Genomic_DNA"/>
</dbReference>
<proteinExistence type="predicted"/>
<gene>
    <name evidence="2" type="ORF">AB1Y20_023024</name>
</gene>
<dbReference type="SUPFAM" id="SSF55729">
    <property type="entry name" value="Acyl-CoA N-acyltransferases (Nat)"/>
    <property type="match status" value="1"/>
</dbReference>
<name>A0AB34JEZ3_PRYPA</name>
<sequence>MLARRFSLPPVHEALYEPRLIPNAERDMSGTVLVRPSRETWMQMLGEMVQVTNEAVRRRAGCKRDESKPLSLEYMADRMDIDDPLFGYLAVTREEGWLQGYVTVTSFTTWCRTLRWDSLNPCLNLHDHDEYDEGGQGAGQNTFSTPRCRQCKVDDDGSLSMELQAELHAGDPDNEGIVWPRIAELALLGALGCGRWLVELIIDGLETEQSPYRFIVTHATEGSIAFYERLGFVRVGAIAEIASLPEANTEGTRKKHKGGQKTASMAERKEVYSAHTWYVAGVSETCASVAAAHGLDIFDVVWLNRRHYPELKATDVLTVGTRLQLPLSQSPEQLRANSEAMRQKWYTVTEESTLRKVAQVVGVDQLVLLDLNKHRIKGLAKSSILKKGTLLLIAGSTTEFEEYCHWTFPDDHSTAEPSYMMARKLRPPSERAPPSPTSTLARSQLLLVDERPPIKPSGKRAQYLQTPPPSNAVAPDLQLPPLSTPPCPQLFNRVAREMKKTKANADEEEWDILHESQA</sequence>
<evidence type="ECO:0008006" key="4">
    <source>
        <dbReference type="Google" id="ProtNLM"/>
    </source>
</evidence>
<reference evidence="2 3" key="1">
    <citation type="journal article" date="2024" name="Science">
        <title>Giant polyketide synthase enzymes in the biosynthesis of giant marine polyether toxins.</title>
        <authorList>
            <person name="Fallon T.R."/>
            <person name="Shende V.V."/>
            <person name="Wierzbicki I.H."/>
            <person name="Pendleton A.L."/>
            <person name="Watervoot N.F."/>
            <person name="Auber R.P."/>
            <person name="Gonzalez D.J."/>
            <person name="Wisecaver J.H."/>
            <person name="Moore B.S."/>
        </authorList>
    </citation>
    <scope>NUCLEOTIDE SEQUENCE [LARGE SCALE GENOMIC DNA]</scope>
    <source>
        <strain evidence="2 3">12B1</strain>
    </source>
</reference>
<evidence type="ECO:0000313" key="3">
    <source>
        <dbReference type="Proteomes" id="UP001515480"/>
    </source>
</evidence>
<protein>
    <recommendedName>
        <fullName evidence="4">Histone acetyltransferase</fullName>
    </recommendedName>
</protein>
<feature type="region of interest" description="Disordered" evidence="1">
    <location>
        <begin position="499"/>
        <end position="518"/>
    </location>
</feature>
<accession>A0AB34JEZ3</accession>
<dbReference type="AlphaFoldDB" id="A0AB34JEZ3"/>
<dbReference type="Gene3D" id="3.40.630.30">
    <property type="match status" value="1"/>
</dbReference>
<organism evidence="2 3">
    <name type="scientific">Prymnesium parvum</name>
    <name type="common">Toxic golden alga</name>
    <dbReference type="NCBI Taxonomy" id="97485"/>
    <lineage>
        <taxon>Eukaryota</taxon>
        <taxon>Haptista</taxon>
        <taxon>Haptophyta</taxon>
        <taxon>Prymnesiophyceae</taxon>
        <taxon>Prymnesiales</taxon>
        <taxon>Prymnesiaceae</taxon>
        <taxon>Prymnesium</taxon>
    </lineage>
</organism>